<dbReference type="SUPFAM" id="SSF54909">
    <property type="entry name" value="Dimeric alpha+beta barrel"/>
    <property type="match status" value="1"/>
</dbReference>
<dbReference type="PANTHER" id="PTHR37832">
    <property type="entry name" value="BLL2683 PROTEIN"/>
    <property type="match status" value="1"/>
</dbReference>
<gene>
    <name evidence="2" type="ORF">SE17_22465</name>
</gene>
<sequence length="97" mass="11292">MIKHMVMFKRKADTSDATLQEIMDRLEGLYGEIRGLMGIRCYRSLPSDRPVVWTFLLDSTLADAEALREYIAHPKHVEVNEWMSPYLESRAVIDYEA</sequence>
<feature type="domain" description="Stress-response A/B barrel" evidence="1">
    <location>
        <begin position="2"/>
        <end position="95"/>
    </location>
</feature>
<accession>A0A0P9CXZ5</accession>
<dbReference type="SMART" id="SM00886">
    <property type="entry name" value="Dabb"/>
    <property type="match status" value="1"/>
</dbReference>
<dbReference type="Proteomes" id="UP000050509">
    <property type="component" value="Unassembled WGS sequence"/>
</dbReference>
<dbReference type="EMBL" id="LJCR01001013">
    <property type="protein sequence ID" value="KPV51219.1"/>
    <property type="molecule type" value="Genomic_DNA"/>
</dbReference>
<comment type="caution">
    <text evidence="2">The sequence shown here is derived from an EMBL/GenBank/DDBJ whole genome shotgun (WGS) entry which is preliminary data.</text>
</comment>
<evidence type="ECO:0000313" key="2">
    <source>
        <dbReference type="EMBL" id="KPV51219.1"/>
    </source>
</evidence>
<dbReference type="PROSITE" id="PS51502">
    <property type="entry name" value="S_R_A_B_BARREL"/>
    <property type="match status" value="1"/>
</dbReference>
<dbReference type="AlphaFoldDB" id="A0A0P9CXZ5"/>
<reference evidence="2 3" key="1">
    <citation type="submission" date="2015-09" db="EMBL/GenBank/DDBJ databases">
        <title>Draft genome sequence of Kouleothrix aurantiaca JCM 19913.</title>
        <authorList>
            <person name="Hemp J."/>
        </authorList>
    </citation>
    <scope>NUCLEOTIDE SEQUENCE [LARGE SCALE GENOMIC DNA]</scope>
    <source>
        <strain evidence="2 3">COM-B</strain>
    </source>
</reference>
<dbReference type="InterPro" id="IPR013097">
    <property type="entry name" value="Dabb"/>
</dbReference>
<evidence type="ECO:0000259" key="1">
    <source>
        <dbReference type="PROSITE" id="PS51502"/>
    </source>
</evidence>
<evidence type="ECO:0000313" key="3">
    <source>
        <dbReference type="Proteomes" id="UP000050509"/>
    </source>
</evidence>
<protein>
    <recommendedName>
        <fullName evidence="1">Stress-response A/B barrel domain-containing protein</fullName>
    </recommendedName>
</protein>
<dbReference type="Gene3D" id="3.30.70.100">
    <property type="match status" value="1"/>
</dbReference>
<organism evidence="2 3">
    <name type="scientific">Kouleothrix aurantiaca</name>
    <dbReference type="NCBI Taxonomy" id="186479"/>
    <lineage>
        <taxon>Bacteria</taxon>
        <taxon>Bacillati</taxon>
        <taxon>Chloroflexota</taxon>
        <taxon>Chloroflexia</taxon>
        <taxon>Chloroflexales</taxon>
        <taxon>Roseiflexineae</taxon>
        <taxon>Roseiflexaceae</taxon>
        <taxon>Kouleothrix</taxon>
    </lineage>
</organism>
<dbReference type="InterPro" id="IPR011008">
    <property type="entry name" value="Dimeric_a/b-barrel"/>
</dbReference>
<proteinExistence type="predicted"/>
<dbReference type="PANTHER" id="PTHR37832:SF1">
    <property type="entry name" value="STRESS-RESPONSE A_B BARREL DOMAIN-CONTAINING PROTEIN"/>
    <property type="match status" value="1"/>
</dbReference>
<keyword evidence="3" id="KW-1185">Reference proteome</keyword>
<dbReference type="Pfam" id="PF07876">
    <property type="entry name" value="Dabb"/>
    <property type="match status" value="1"/>
</dbReference>
<name>A0A0P9CXZ5_9CHLR</name>